<dbReference type="EMBL" id="JBFOCI010000009">
    <property type="protein sequence ID" value="MEW9808591.1"/>
    <property type="molecule type" value="Genomic_DNA"/>
</dbReference>
<proteinExistence type="predicted"/>
<evidence type="ECO:0000313" key="5">
    <source>
        <dbReference type="EMBL" id="MEW9808591.1"/>
    </source>
</evidence>
<dbReference type="InterPro" id="IPR054613">
    <property type="entry name" value="Peptidase_S78_dom"/>
</dbReference>
<comment type="caution">
    <text evidence="5">The sequence shown here is derived from an EMBL/GenBank/DDBJ whole genome shotgun (WGS) entry which is preliminary data.</text>
</comment>
<keyword evidence="1" id="KW-1188">Viral release from host cell</keyword>
<keyword evidence="2 5" id="KW-0645">Protease</keyword>
<evidence type="ECO:0000313" key="6">
    <source>
        <dbReference type="Proteomes" id="UP001556196"/>
    </source>
</evidence>
<dbReference type="Proteomes" id="UP001556196">
    <property type="component" value="Unassembled WGS sequence"/>
</dbReference>
<dbReference type="GO" id="GO:0006508">
    <property type="term" value="P:proteolysis"/>
    <property type="evidence" value="ECO:0007669"/>
    <property type="project" value="UniProtKB-KW"/>
</dbReference>
<sequence>MTTKPEIESRALVLPVEHRAGDDGKVTIVGYAATFGDTADIGGYFREVIARGAFTNTLRTADVRAYFDHDRGRVLGRTSSGTLRLGEDEKGLHVEIDLPDTSDGRDVKTLIERGDISGMSFGFSVLRQEWDETVEPPTRTILEVVLREVSVVSEPAYEGTSIALRSLDEMRKETRRQHNAAAFARRKAESEAKFRKI</sequence>
<evidence type="ECO:0000256" key="3">
    <source>
        <dbReference type="ARBA" id="ARBA00022801"/>
    </source>
</evidence>
<dbReference type="GO" id="GO:0008233">
    <property type="term" value="F:peptidase activity"/>
    <property type="evidence" value="ECO:0007669"/>
    <property type="project" value="UniProtKB-KW"/>
</dbReference>
<reference evidence="5 6" key="1">
    <citation type="submission" date="2024-06" db="EMBL/GenBank/DDBJ databases">
        <authorList>
            <person name="Tuo L."/>
        </authorList>
    </citation>
    <scope>NUCLEOTIDE SEQUENCE [LARGE SCALE GENOMIC DNA]</scope>
    <source>
        <strain evidence="5 6">ZMM04-5</strain>
    </source>
</reference>
<dbReference type="InterPro" id="IPR006433">
    <property type="entry name" value="Prohead_protease"/>
</dbReference>
<protein>
    <submittedName>
        <fullName evidence="5">HK97 family phage prohead protease</fullName>
    </submittedName>
</protein>
<dbReference type="Pfam" id="PF04586">
    <property type="entry name" value="Peptidase_S78"/>
    <property type="match status" value="1"/>
</dbReference>
<name>A0ABV3R5I9_9HYPH</name>
<gene>
    <name evidence="5" type="ORF">ABUE31_21585</name>
</gene>
<evidence type="ECO:0000256" key="2">
    <source>
        <dbReference type="ARBA" id="ARBA00022670"/>
    </source>
</evidence>
<dbReference type="RefSeq" id="WP_367725822.1">
    <property type="nucleotide sequence ID" value="NZ_JBFOCH010000060.1"/>
</dbReference>
<dbReference type="NCBIfam" id="TIGR01543">
    <property type="entry name" value="proheadase_HK97"/>
    <property type="match status" value="1"/>
</dbReference>
<organism evidence="5 6">
    <name type="scientific">Mesorhizobium marinum</name>
    <dbReference type="NCBI Taxonomy" id="3228790"/>
    <lineage>
        <taxon>Bacteria</taxon>
        <taxon>Pseudomonadati</taxon>
        <taxon>Pseudomonadota</taxon>
        <taxon>Alphaproteobacteria</taxon>
        <taxon>Hyphomicrobiales</taxon>
        <taxon>Phyllobacteriaceae</taxon>
        <taxon>Mesorhizobium</taxon>
    </lineage>
</organism>
<keyword evidence="3" id="KW-0378">Hydrolase</keyword>
<keyword evidence="6" id="KW-1185">Reference proteome</keyword>
<evidence type="ECO:0000256" key="1">
    <source>
        <dbReference type="ARBA" id="ARBA00022612"/>
    </source>
</evidence>
<accession>A0ABV3R5I9</accession>
<evidence type="ECO:0000259" key="4">
    <source>
        <dbReference type="Pfam" id="PF04586"/>
    </source>
</evidence>
<feature type="domain" description="Prohead serine protease" evidence="4">
    <location>
        <begin position="18"/>
        <end position="172"/>
    </location>
</feature>